<keyword evidence="3" id="KW-1185">Reference proteome</keyword>
<feature type="signal peptide" evidence="1">
    <location>
        <begin position="1"/>
        <end position="19"/>
    </location>
</feature>
<dbReference type="AlphaFoldDB" id="A0A834Y4V7"/>
<comment type="caution">
    <text evidence="2">The sequence shown here is derived from an EMBL/GenBank/DDBJ whole genome shotgun (WGS) entry which is preliminary data.</text>
</comment>
<organism evidence="2 3">
    <name type="scientific">Aphidius gifuensis</name>
    <name type="common">Parasitoid wasp</name>
    <dbReference type="NCBI Taxonomy" id="684658"/>
    <lineage>
        <taxon>Eukaryota</taxon>
        <taxon>Metazoa</taxon>
        <taxon>Ecdysozoa</taxon>
        <taxon>Arthropoda</taxon>
        <taxon>Hexapoda</taxon>
        <taxon>Insecta</taxon>
        <taxon>Pterygota</taxon>
        <taxon>Neoptera</taxon>
        <taxon>Endopterygota</taxon>
        <taxon>Hymenoptera</taxon>
        <taxon>Apocrita</taxon>
        <taxon>Ichneumonoidea</taxon>
        <taxon>Braconidae</taxon>
        <taxon>Aphidiinae</taxon>
        <taxon>Aphidius</taxon>
    </lineage>
</organism>
<dbReference type="EMBL" id="JACMRX010000001">
    <property type="protein sequence ID" value="KAF7998136.1"/>
    <property type="molecule type" value="Genomic_DNA"/>
</dbReference>
<dbReference type="Proteomes" id="UP000639338">
    <property type="component" value="Unassembled WGS sequence"/>
</dbReference>
<reference evidence="2 3" key="1">
    <citation type="submission" date="2020-08" db="EMBL/GenBank/DDBJ databases">
        <title>Aphidius gifuensis genome sequencing and assembly.</title>
        <authorList>
            <person name="Du Z."/>
        </authorList>
    </citation>
    <scope>NUCLEOTIDE SEQUENCE [LARGE SCALE GENOMIC DNA]</scope>
    <source>
        <strain evidence="2">YNYX2018</strain>
        <tissue evidence="2">Adults</tissue>
    </source>
</reference>
<sequence length="78" mass="8953">MWQYVLLSLIIILYHPSTNRPVSIIDYPEDRFDFVIVGAGMELALLQSRLQTLVRETSPSKTQLLPQISPKKIKTNLI</sequence>
<keyword evidence="1" id="KW-0732">Signal</keyword>
<evidence type="ECO:0000313" key="3">
    <source>
        <dbReference type="Proteomes" id="UP000639338"/>
    </source>
</evidence>
<gene>
    <name evidence="2" type="ORF">HCN44_009534</name>
</gene>
<protein>
    <submittedName>
        <fullName evidence="2">Uncharacterized protein</fullName>
    </submittedName>
</protein>
<accession>A0A834Y4V7</accession>
<name>A0A834Y4V7_APHGI</name>
<feature type="chain" id="PRO_5032458042" evidence="1">
    <location>
        <begin position="20"/>
        <end position="78"/>
    </location>
</feature>
<evidence type="ECO:0000256" key="1">
    <source>
        <dbReference type="SAM" id="SignalP"/>
    </source>
</evidence>
<proteinExistence type="predicted"/>
<evidence type="ECO:0000313" key="2">
    <source>
        <dbReference type="EMBL" id="KAF7998136.1"/>
    </source>
</evidence>